<protein>
    <submittedName>
        <fullName evidence="1">Uncharacterized protein</fullName>
    </submittedName>
</protein>
<evidence type="ECO:0000313" key="1">
    <source>
        <dbReference type="EMBL" id="KAA6329380.1"/>
    </source>
</evidence>
<organism evidence="1">
    <name type="scientific">termite gut metagenome</name>
    <dbReference type="NCBI Taxonomy" id="433724"/>
    <lineage>
        <taxon>unclassified sequences</taxon>
        <taxon>metagenomes</taxon>
        <taxon>organismal metagenomes</taxon>
    </lineage>
</organism>
<dbReference type="EMBL" id="SNRY01001657">
    <property type="protein sequence ID" value="KAA6329380.1"/>
    <property type="molecule type" value="Genomic_DNA"/>
</dbReference>
<name>A0A5J4R8G3_9ZZZZ</name>
<sequence>MVPKITPSIIAKAKPRMESPPSTKIQSNTIKVLSEVLTVRANVVFSESLNNCVRSRLGYRPKNSRTRSKITTLSLIEYPIAVRIAPINLVKPM</sequence>
<dbReference type="AlphaFoldDB" id="A0A5J4R8G3"/>
<gene>
    <name evidence="1" type="ORF">EZS27_021805</name>
</gene>
<comment type="caution">
    <text evidence="1">The sequence shown here is derived from an EMBL/GenBank/DDBJ whole genome shotgun (WGS) entry which is preliminary data.</text>
</comment>
<accession>A0A5J4R8G3</accession>
<reference evidence="1" key="1">
    <citation type="submission" date="2019-03" db="EMBL/GenBank/DDBJ databases">
        <title>Single cell metagenomics reveals metabolic interactions within the superorganism composed of flagellate Streblomastix strix and complex community of Bacteroidetes bacteria on its surface.</title>
        <authorList>
            <person name="Treitli S.C."/>
            <person name="Kolisko M."/>
            <person name="Husnik F."/>
            <person name="Keeling P."/>
            <person name="Hampl V."/>
        </authorList>
    </citation>
    <scope>NUCLEOTIDE SEQUENCE</scope>
    <source>
        <strain evidence="1">STM</strain>
    </source>
</reference>
<proteinExistence type="predicted"/>